<dbReference type="SUPFAM" id="SSF50182">
    <property type="entry name" value="Sm-like ribonucleoproteins"/>
    <property type="match status" value="1"/>
</dbReference>
<dbReference type="PANTHER" id="PTHR10701:SF5">
    <property type="entry name" value="N-ALPHA-ACETYLTRANSFERASE 38, NATC AUXILIARY SUBUNIT"/>
    <property type="match status" value="1"/>
</dbReference>
<feature type="region of interest" description="Disordered" evidence="1">
    <location>
        <begin position="1"/>
        <end position="24"/>
    </location>
</feature>
<dbReference type="GeneID" id="89991679"/>
<dbReference type="RefSeq" id="XP_064722792.1">
    <property type="nucleotide sequence ID" value="XM_064866720.1"/>
</dbReference>
<protein>
    <recommendedName>
        <fullName evidence="2">Sm domain-containing protein</fullName>
    </recommendedName>
</protein>
<proteinExistence type="predicted"/>
<evidence type="ECO:0000259" key="2">
    <source>
        <dbReference type="SMART" id="SM00651"/>
    </source>
</evidence>
<dbReference type="CDD" id="cd06168">
    <property type="entry name" value="LSMD1"/>
    <property type="match status" value="1"/>
</dbReference>
<dbReference type="InterPro" id="IPR034110">
    <property type="entry name" value="LSMD1_Sm"/>
</dbReference>
<dbReference type="EMBL" id="CP143813">
    <property type="protein sequence ID" value="WVO23553.1"/>
    <property type="molecule type" value="Genomic_DNA"/>
</dbReference>
<name>A0ABZ2B243_9TREE</name>
<evidence type="ECO:0000256" key="1">
    <source>
        <dbReference type="SAM" id="MobiDB-lite"/>
    </source>
</evidence>
<dbReference type="PANTHER" id="PTHR10701">
    <property type="entry name" value="SMALL NUCLEAR RIBONUCLEOPROTEIN-ASSOCIATED PROTEIN B AND N"/>
    <property type="match status" value="1"/>
</dbReference>
<dbReference type="InterPro" id="IPR001163">
    <property type="entry name" value="Sm_dom_euk/arc"/>
</dbReference>
<keyword evidence="4" id="KW-1185">Reference proteome</keyword>
<reference evidence="3 4" key="1">
    <citation type="submission" date="2024-01" db="EMBL/GenBank/DDBJ databases">
        <title>Comparative genomics of Cryptococcus and Kwoniella reveals pathogenesis evolution and contrasting modes of karyotype evolution via chromosome fusion or intercentromeric recombination.</title>
        <authorList>
            <person name="Coelho M.A."/>
            <person name="David-Palma M."/>
            <person name="Shea T."/>
            <person name="Bowers K."/>
            <person name="McGinley-Smith S."/>
            <person name="Mohammad A.W."/>
            <person name="Gnirke A."/>
            <person name="Yurkov A.M."/>
            <person name="Nowrousian M."/>
            <person name="Sun S."/>
            <person name="Cuomo C.A."/>
            <person name="Heitman J."/>
        </authorList>
    </citation>
    <scope>NUCLEOTIDE SEQUENCE [LARGE SCALE GENOMIC DNA]</scope>
    <source>
        <strain evidence="3 4">7685027</strain>
    </source>
</reference>
<dbReference type="Pfam" id="PF01423">
    <property type="entry name" value="LSM"/>
    <property type="match status" value="1"/>
</dbReference>
<evidence type="ECO:0000313" key="4">
    <source>
        <dbReference type="Proteomes" id="UP001432216"/>
    </source>
</evidence>
<evidence type="ECO:0000313" key="3">
    <source>
        <dbReference type="EMBL" id="WVO23553.1"/>
    </source>
</evidence>
<feature type="compositionally biased region" description="Polar residues" evidence="1">
    <location>
        <begin position="1"/>
        <end position="12"/>
    </location>
</feature>
<sequence length="261" mass="29484">MSSESLRVSTPMPQEDPSKDRPRPSLRALIGQVLTITLIDGRTIKGYFTCVDKQCNIILNEAEEFRPRPASLIAKEQALLEGRPIEDKLAEESDEEKVWKNREKYWPKSEPFGGYATGWGGRPLSMVNEHFSSSLKSPFHIAFQCTRQCILGIQSGSANILKCFEIPASAFGYSLIRMWEGRRIWAVPKTTEACLSGASIPLSDYTGAKKGSNPLCEPTRMQQASKAYLHIQPIAQSDSIYNNHGRVWQMFWNERIHHRPA</sequence>
<dbReference type="SMART" id="SM00651">
    <property type="entry name" value="Sm"/>
    <property type="match status" value="1"/>
</dbReference>
<dbReference type="Proteomes" id="UP001432216">
    <property type="component" value="Chromosome 8"/>
</dbReference>
<dbReference type="InterPro" id="IPR050914">
    <property type="entry name" value="snRNP_SmB/NAA38-like"/>
</dbReference>
<organism evidence="3 4">
    <name type="scientific">Cryptococcus decagattii</name>
    <dbReference type="NCBI Taxonomy" id="1859122"/>
    <lineage>
        <taxon>Eukaryota</taxon>
        <taxon>Fungi</taxon>
        <taxon>Dikarya</taxon>
        <taxon>Basidiomycota</taxon>
        <taxon>Agaricomycotina</taxon>
        <taxon>Tremellomycetes</taxon>
        <taxon>Tremellales</taxon>
        <taxon>Cryptococcaceae</taxon>
        <taxon>Cryptococcus</taxon>
        <taxon>Cryptococcus gattii species complex</taxon>
    </lineage>
</organism>
<feature type="domain" description="Sm" evidence="2">
    <location>
        <begin position="24"/>
        <end position="90"/>
    </location>
</feature>
<dbReference type="InterPro" id="IPR010920">
    <property type="entry name" value="LSM_dom_sf"/>
</dbReference>
<dbReference type="Gene3D" id="2.30.30.100">
    <property type="match status" value="1"/>
</dbReference>
<accession>A0ABZ2B243</accession>
<gene>
    <name evidence="3" type="ORF">IAS62_004908</name>
</gene>